<evidence type="ECO:0000259" key="1">
    <source>
        <dbReference type="PROSITE" id="PS51750"/>
    </source>
</evidence>
<dbReference type="RefSeq" id="WP_183116766.1">
    <property type="nucleotide sequence ID" value="NZ_JABEQG010000106.1"/>
</dbReference>
<dbReference type="AlphaFoldDB" id="A0A7W4NIS2"/>
<dbReference type="InterPro" id="IPR005039">
    <property type="entry name" value="Ant_C"/>
</dbReference>
<dbReference type="Proteomes" id="UP000550787">
    <property type="component" value="Unassembled WGS sequence"/>
</dbReference>
<comment type="caution">
    <text evidence="2">The sequence shown here is derived from an EMBL/GenBank/DDBJ whole genome shotgun (WGS) entry which is preliminary data.</text>
</comment>
<dbReference type="Pfam" id="PF03374">
    <property type="entry name" value="ANT"/>
    <property type="match status" value="1"/>
</dbReference>
<feature type="domain" description="Bro-N" evidence="1">
    <location>
        <begin position="19"/>
        <end position="122"/>
    </location>
</feature>
<dbReference type="EMBL" id="JABEQG010000106">
    <property type="protein sequence ID" value="MBB2158501.1"/>
    <property type="molecule type" value="Genomic_DNA"/>
</dbReference>
<protein>
    <submittedName>
        <fullName evidence="2">Phage repressor protein/antirepressor Ant</fullName>
    </submittedName>
</protein>
<proteinExistence type="predicted"/>
<dbReference type="GO" id="GO:0003677">
    <property type="term" value="F:DNA binding"/>
    <property type="evidence" value="ECO:0007669"/>
    <property type="project" value="InterPro"/>
</dbReference>
<dbReference type="Pfam" id="PF02498">
    <property type="entry name" value="Bro-N"/>
    <property type="match status" value="1"/>
</dbReference>
<name>A0A7W4NIS2_GLUDI</name>
<accession>A0A7W4NIS2</accession>
<dbReference type="PROSITE" id="PS51750">
    <property type="entry name" value="BRO_N"/>
    <property type="match status" value="1"/>
</dbReference>
<evidence type="ECO:0000313" key="2">
    <source>
        <dbReference type="EMBL" id="MBB2158501.1"/>
    </source>
</evidence>
<reference evidence="2 3" key="1">
    <citation type="submission" date="2020-04" db="EMBL/GenBank/DDBJ databases">
        <title>Description of novel Gluconacetobacter.</title>
        <authorList>
            <person name="Sombolestani A."/>
        </authorList>
    </citation>
    <scope>NUCLEOTIDE SEQUENCE [LARGE SCALE GENOMIC DNA]</scope>
    <source>
        <strain evidence="2 3">LMG 7603</strain>
    </source>
</reference>
<dbReference type="PANTHER" id="PTHR36180:SF2">
    <property type="entry name" value="BRO FAMILY PROTEIN"/>
    <property type="match status" value="1"/>
</dbReference>
<dbReference type="SMART" id="SM01040">
    <property type="entry name" value="Bro-N"/>
    <property type="match status" value="1"/>
</dbReference>
<sequence length="274" mass="30769">MPQANDLYSTPIPSTPNGGNIFQFMFEDTYRVRIIERDGEPWWVLADLSRVLGYRMAADAGRILDADEKGTHVLRTPGGPQNVLIVNESGLNSLILNSRRPDARRFRKWVTSVVIPSIRRTGAYSVQQPAAPQETTAELILRAMTALQAQVAEGRETIRQREITIQRQCDLLDYSIPRARVHDRIAESYGSLTITDAAKALGVKPGVLFRWLAAHGWTYRRNGRGPWLGYQSRVDSRHMTHKVDTVVGADGTPRIVEQVRITAKGMTVLGRQIR</sequence>
<evidence type="ECO:0000313" key="3">
    <source>
        <dbReference type="Proteomes" id="UP000550787"/>
    </source>
</evidence>
<dbReference type="InterPro" id="IPR003497">
    <property type="entry name" value="BRO_N_domain"/>
</dbReference>
<dbReference type="PANTHER" id="PTHR36180">
    <property type="entry name" value="DNA-BINDING PROTEIN-RELATED-RELATED"/>
    <property type="match status" value="1"/>
</dbReference>
<gene>
    <name evidence="2" type="ORF">HLH33_19835</name>
</gene>
<organism evidence="2 3">
    <name type="scientific">Gluconacetobacter diazotrophicus</name>
    <name type="common">Acetobacter diazotrophicus</name>
    <dbReference type="NCBI Taxonomy" id="33996"/>
    <lineage>
        <taxon>Bacteria</taxon>
        <taxon>Pseudomonadati</taxon>
        <taxon>Pseudomonadota</taxon>
        <taxon>Alphaproteobacteria</taxon>
        <taxon>Acetobacterales</taxon>
        <taxon>Acetobacteraceae</taxon>
        <taxon>Gluconacetobacter</taxon>
    </lineage>
</organism>